<proteinExistence type="predicted"/>
<feature type="transmembrane region" description="Helical" evidence="1">
    <location>
        <begin position="6"/>
        <end position="23"/>
    </location>
</feature>
<accession>A0A6G4QY56</accession>
<dbReference type="RefSeq" id="WP_165259149.1">
    <property type="nucleotide sequence ID" value="NZ_JAAKGT010000005.1"/>
</dbReference>
<evidence type="ECO:0000313" key="2">
    <source>
        <dbReference type="EMBL" id="NGM50472.1"/>
    </source>
</evidence>
<name>A0A6G4QY56_9CAUL</name>
<gene>
    <name evidence="2" type="ORF">G5B46_12705</name>
</gene>
<dbReference type="EMBL" id="JAAKGT010000005">
    <property type="protein sequence ID" value="NGM50472.1"/>
    <property type="molecule type" value="Genomic_DNA"/>
</dbReference>
<organism evidence="2">
    <name type="scientific">Caulobacter sp. 602-2</name>
    <dbReference type="NCBI Taxonomy" id="2710887"/>
    <lineage>
        <taxon>Bacteria</taxon>
        <taxon>Pseudomonadati</taxon>
        <taxon>Pseudomonadota</taxon>
        <taxon>Alphaproteobacteria</taxon>
        <taxon>Caulobacterales</taxon>
        <taxon>Caulobacteraceae</taxon>
        <taxon>Caulobacter</taxon>
    </lineage>
</organism>
<sequence length="77" mass="8436">MSALIFEIVWCAAFGVVGLLLLTRPRELYTWVRHLLYSDAALSDRGAKLIGPFRGLGFFFAVVGLPMAVVKLLALLA</sequence>
<keyword evidence="1" id="KW-0812">Transmembrane</keyword>
<protein>
    <submittedName>
        <fullName evidence="2">Uncharacterized protein</fullName>
    </submittedName>
</protein>
<keyword evidence="1" id="KW-0472">Membrane</keyword>
<evidence type="ECO:0000256" key="1">
    <source>
        <dbReference type="SAM" id="Phobius"/>
    </source>
</evidence>
<dbReference type="AlphaFoldDB" id="A0A6G4QY56"/>
<comment type="caution">
    <text evidence="2">The sequence shown here is derived from an EMBL/GenBank/DDBJ whole genome shotgun (WGS) entry which is preliminary data.</text>
</comment>
<feature type="transmembrane region" description="Helical" evidence="1">
    <location>
        <begin position="55"/>
        <end position="76"/>
    </location>
</feature>
<keyword evidence="1" id="KW-1133">Transmembrane helix</keyword>
<reference evidence="2" key="1">
    <citation type="submission" date="2020-02" db="EMBL/GenBank/DDBJ databases">
        <authorList>
            <person name="Gao J."/>
            <person name="Sun J."/>
        </authorList>
    </citation>
    <scope>NUCLEOTIDE SEQUENCE</scope>
    <source>
        <strain evidence="2">602-2</strain>
    </source>
</reference>